<keyword evidence="3 4" id="KW-0472">Membrane</keyword>
<dbReference type="SUPFAM" id="SSF90123">
    <property type="entry name" value="ABC transporter transmembrane region"/>
    <property type="match status" value="1"/>
</dbReference>
<organism evidence="8">
    <name type="scientific">Echinostoma caproni</name>
    <dbReference type="NCBI Taxonomy" id="27848"/>
    <lineage>
        <taxon>Eukaryota</taxon>
        <taxon>Metazoa</taxon>
        <taxon>Spiralia</taxon>
        <taxon>Lophotrochozoa</taxon>
        <taxon>Platyhelminthes</taxon>
        <taxon>Trematoda</taxon>
        <taxon>Digenea</taxon>
        <taxon>Plagiorchiida</taxon>
        <taxon>Echinostomata</taxon>
        <taxon>Echinostomatoidea</taxon>
        <taxon>Echinostomatidae</taxon>
        <taxon>Echinostoma</taxon>
    </lineage>
</organism>
<gene>
    <name evidence="6" type="ORF">ECPE_LOCUS10746</name>
</gene>
<dbReference type="InterPro" id="IPR011527">
    <property type="entry name" value="ABC1_TM_dom"/>
</dbReference>
<name>A0A183AUW1_9TREM</name>
<evidence type="ECO:0000259" key="5">
    <source>
        <dbReference type="PROSITE" id="PS50929"/>
    </source>
</evidence>
<evidence type="ECO:0000313" key="6">
    <source>
        <dbReference type="EMBL" id="VDP87553.1"/>
    </source>
</evidence>
<dbReference type="GO" id="GO:0140359">
    <property type="term" value="F:ABC-type transporter activity"/>
    <property type="evidence" value="ECO:0007669"/>
    <property type="project" value="InterPro"/>
</dbReference>
<accession>A0A183AUW1</accession>
<dbReference type="GO" id="GO:0016020">
    <property type="term" value="C:membrane"/>
    <property type="evidence" value="ECO:0007669"/>
    <property type="project" value="InterPro"/>
</dbReference>
<dbReference type="AlphaFoldDB" id="A0A183AUW1"/>
<dbReference type="PROSITE" id="PS50929">
    <property type="entry name" value="ABC_TM1F"/>
    <property type="match status" value="1"/>
</dbReference>
<protein>
    <submittedName>
        <fullName evidence="8">ABC transmembrane type-1 domain-containing protein</fullName>
    </submittedName>
</protein>
<evidence type="ECO:0000256" key="1">
    <source>
        <dbReference type="ARBA" id="ARBA00022692"/>
    </source>
</evidence>
<keyword evidence="2 4" id="KW-1133">Transmembrane helix</keyword>
<dbReference type="OrthoDB" id="6144369at2759"/>
<dbReference type="WBParaSite" id="ECPE_0001077901-mRNA-1">
    <property type="protein sequence ID" value="ECPE_0001077901-mRNA-1"/>
    <property type="gene ID" value="ECPE_0001077901"/>
</dbReference>
<proteinExistence type="predicted"/>
<feature type="domain" description="ABC transmembrane type-1" evidence="5">
    <location>
        <begin position="53"/>
        <end position="109"/>
    </location>
</feature>
<evidence type="ECO:0000256" key="2">
    <source>
        <dbReference type="ARBA" id="ARBA00022989"/>
    </source>
</evidence>
<feature type="transmembrane region" description="Helical" evidence="4">
    <location>
        <begin position="170"/>
        <end position="189"/>
    </location>
</feature>
<evidence type="ECO:0000256" key="3">
    <source>
        <dbReference type="ARBA" id="ARBA00023136"/>
    </source>
</evidence>
<dbReference type="GO" id="GO:0005524">
    <property type="term" value="F:ATP binding"/>
    <property type="evidence" value="ECO:0007669"/>
    <property type="project" value="InterPro"/>
</dbReference>
<keyword evidence="7" id="KW-1185">Reference proteome</keyword>
<dbReference type="EMBL" id="UZAN01049601">
    <property type="protein sequence ID" value="VDP87553.1"/>
    <property type="molecule type" value="Genomic_DNA"/>
</dbReference>
<reference evidence="8" key="1">
    <citation type="submission" date="2016-06" db="UniProtKB">
        <authorList>
            <consortium name="WormBaseParasite"/>
        </authorList>
    </citation>
    <scope>IDENTIFICATION</scope>
</reference>
<keyword evidence="1 4" id="KW-0812">Transmembrane</keyword>
<reference evidence="6 7" key="2">
    <citation type="submission" date="2018-11" db="EMBL/GenBank/DDBJ databases">
        <authorList>
            <consortium name="Pathogen Informatics"/>
        </authorList>
    </citation>
    <scope>NUCLEOTIDE SEQUENCE [LARGE SCALE GENOMIC DNA]</scope>
    <source>
        <strain evidence="6 7">Egypt</strain>
    </source>
</reference>
<evidence type="ECO:0000313" key="7">
    <source>
        <dbReference type="Proteomes" id="UP000272942"/>
    </source>
</evidence>
<dbReference type="Gene3D" id="1.20.1560.10">
    <property type="entry name" value="ABC transporter type 1, transmembrane domain"/>
    <property type="match status" value="1"/>
</dbReference>
<dbReference type="Proteomes" id="UP000272942">
    <property type="component" value="Unassembled WGS sequence"/>
</dbReference>
<dbReference type="InterPro" id="IPR036640">
    <property type="entry name" value="ABC1_TM_sf"/>
</dbReference>
<feature type="transmembrane region" description="Helical" evidence="4">
    <location>
        <begin position="128"/>
        <end position="150"/>
    </location>
</feature>
<sequence length="201" mass="22627">MKLLPILSKVMEAIVADLWIEYLEKHELFSPTQHGIWHKLSCTTNLILVRDEWTKSVNLGVVLVVLYVGGHLLSRNEINPGELMSFLATTQTVQRSLAQLSLLYGQVLRGSVAFTRIQEVITADRTEIVLCFMCVLMFLFSVIPILILNAFGSKQNVICPLDSCVTLCHFTQLLLEVCVCTCVFTYAACRFIDRSLNINTV</sequence>
<evidence type="ECO:0000256" key="4">
    <source>
        <dbReference type="SAM" id="Phobius"/>
    </source>
</evidence>
<evidence type="ECO:0000313" key="8">
    <source>
        <dbReference type="WBParaSite" id="ECPE_0001077901-mRNA-1"/>
    </source>
</evidence>